<evidence type="ECO:0000256" key="1">
    <source>
        <dbReference type="ARBA" id="ARBA00004123"/>
    </source>
</evidence>
<accession>A0A1A9V562</accession>
<dbReference type="GO" id="GO:0071630">
    <property type="term" value="P:nuclear protein quality control by the ubiquitin-proteasome system"/>
    <property type="evidence" value="ECO:0007669"/>
    <property type="project" value="InterPro"/>
</dbReference>
<name>A0A1A9V562_GLOAU</name>
<dbReference type="FunFam" id="1.20.58.1590:FF:000002">
    <property type="entry name" value="Uncharacterized protein, isoform A"/>
    <property type="match status" value="1"/>
</dbReference>
<dbReference type="VEuPathDB" id="VectorBase:GAUT026286"/>
<organism evidence="4 5">
    <name type="scientific">Glossina austeni</name>
    <name type="common">Savannah tsetse fly</name>
    <dbReference type="NCBI Taxonomy" id="7395"/>
    <lineage>
        <taxon>Eukaryota</taxon>
        <taxon>Metazoa</taxon>
        <taxon>Ecdysozoa</taxon>
        <taxon>Arthropoda</taxon>
        <taxon>Hexapoda</taxon>
        <taxon>Insecta</taxon>
        <taxon>Pterygota</taxon>
        <taxon>Neoptera</taxon>
        <taxon>Endopterygota</taxon>
        <taxon>Diptera</taxon>
        <taxon>Brachycera</taxon>
        <taxon>Muscomorpha</taxon>
        <taxon>Hippoboscoidea</taxon>
        <taxon>Glossinidae</taxon>
        <taxon>Glossina</taxon>
    </lineage>
</organism>
<protein>
    <submittedName>
        <fullName evidence="4">Uncharacterized protein</fullName>
    </submittedName>
</protein>
<dbReference type="GO" id="GO:0070628">
    <property type="term" value="F:proteasome binding"/>
    <property type="evidence" value="ECO:0007669"/>
    <property type="project" value="TreeGrafter"/>
</dbReference>
<keyword evidence="3" id="KW-0539">Nucleus</keyword>
<evidence type="ECO:0000256" key="2">
    <source>
        <dbReference type="ARBA" id="ARBA00006199"/>
    </source>
</evidence>
<dbReference type="InterPro" id="IPR038422">
    <property type="entry name" value="Cut8/Sts1_sf"/>
</dbReference>
<dbReference type="EnsemblMetazoa" id="GAUT026286-RA">
    <property type="protein sequence ID" value="GAUT026286-PA"/>
    <property type="gene ID" value="GAUT026286"/>
</dbReference>
<proteinExistence type="inferred from homology"/>
<reference evidence="4" key="1">
    <citation type="submission" date="2020-05" db="UniProtKB">
        <authorList>
            <consortium name="EnsemblMetazoa"/>
        </authorList>
    </citation>
    <scope>IDENTIFICATION</scope>
    <source>
        <strain evidence="4">TTRI</strain>
    </source>
</reference>
<dbReference type="PANTHER" id="PTHR28032:SF1">
    <property type="entry name" value="FI02826P"/>
    <property type="match status" value="1"/>
</dbReference>
<dbReference type="PANTHER" id="PTHR28032">
    <property type="entry name" value="FI02826P"/>
    <property type="match status" value="1"/>
</dbReference>
<keyword evidence="5" id="KW-1185">Reference proteome</keyword>
<evidence type="ECO:0000313" key="4">
    <source>
        <dbReference type="EnsemblMetazoa" id="GAUT026286-PA"/>
    </source>
</evidence>
<dbReference type="Proteomes" id="UP000078200">
    <property type="component" value="Unassembled WGS sequence"/>
</dbReference>
<dbReference type="AlphaFoldDB" id="A0A1A9V562"/>
<comment type="similarity">
    <text evidence="2">Belongs to the cut8/STS1 family.</text>
</comment>
<dbReference type="GO" id="GO:0031144">
    <property type="term" value="P:proteasome localization"/>
    <property type="evidence" value="ECO:0007669"/>
    <property type="project" value="InterPro"/>
</dbReference>
<dbReference type="Pfam" id="PF08559">
    <property type="entry name" value="Cut8"/>
    <property type="match status" value="1"/>
</dbReference>
<evidence type="ECO:0000256" key="3">
    <source>
        <dbReference type="ARBA" id="ARBA00023242"/>
    </source>
</evidence>
<sequence length="365" mass="41530">MNMAAPRQGIRIVLADRLEPLRVATTPTNANRPNEPATIFAATPVDNITNVALAQDYANLTHSPDELIIRQRGRRKPLLKWTPEKAAAVAANNVRSPFQRTPTKMPMSTSMIMRSSPRKRLAMGTLPPEPKAYDGISPIKHDASQELWPSNQNLKKPKLQEHERPIAQTSEEIPLHTLLQGLTRQQLIELIINELVAGDGKVEKDLRAQLPMPDIQYMEQELLRAKRMIFKSLPTSRLCKKTDSTAFTRASLHLNEFRRLLSQHIKQLQDSSHWDALVDYTCMAWPCVRATPNWDSFIHNAIRKQCFRTLTCSCITAIKYGGSRLGVNRLHRLERSLNSWLNDSEDIQSCVNVLKRMLGKGRYSF</sequence>
<dbReference type="InterPro" id="IPR013868">
    <property type="entry name" value="Cut8/Sts1_fam"/>
</dbReference>
<comment type="subcellular location">
    <subcellularLocation>
        <location evidence="1">Nucleus</location>
    </subcellularLocation>
</comment>
<dbReference type="GO" id="GO:0031965">
    <property type="term" value="C:nuclear membrane"/>
    <property type="evidence" value="ECO:0007669"/>
    <property type="project" value="TreeGrafter"/>
</dbReference>
<evidence type="ECO:0000313" key="5">
    <source>
        <dbReference type="Proteomes" id="UP000078200"/>
    </source>
</evidence>
<dbReference type="Gene3D" id="1.20.58.1590">
    <property type="entry name" value="Tethering factor for nuclear proteasome Cut8/Sts1"/>
    <property type="match status" value="1"/>
</dbReference>